<name>A0ABW5S5Y2_9BACL</name>
<sequence>MPKYRKKPVVIEAELYRPGLEDGFKDAFVSIGQVVRGEKIKIQKRPFIHTLEGDHIISPGDYIITGVEGERYPCKPDIFEKTYEKVE</sequence>
<reference evidence="2" key="1">
    <citation type="journal article" date="2019" name="Int. J. Syst. Evol. Microbiol.">
        <title>The Global Catalogue of Microorganisms (GCM) 10K type strain sequencing project: providing services to taxonomists for standard genome sequencing and annotation.</title>
        <authorList>
            <consortium name="The Broad Institute Genomics Platform"/>
            <consortium name="The Broad Institute Genome Sequencing Center for Infectious Disease"/>
            <person name="Wu L."/>
            <person name="Ma J."/>
        </authorList>
    </citation>
    <scope>NUCLEOTIDE SEQUENCE [LARGE SCALE GENOMIC DNA]</scope>
    <source>
        <strain evidence="2">TISTR 2466</strain>
    </source>
</reference>
<comment type="caution">
    <text evidence="1">The sequence shown here is derived from an EMBL/GenBank/DDBJ whole genome shotgun (WGS) entry which is preliminary data.</text>
</comment>
<keyword evidence="2" id="KW-1185">Reference proteome</keyword>
<dbReference type="EMBL" id="JBHUMQ010000034">
    <property type="protein sequence ID" value="MFD2694992.1"/>
    <property type="molecule type" value="Genomic_DNA"/>
</dbReference>
<evidence type="ECO:0000313" key="2">
    <source>
        <dbReference type="Proteomes" id="UP001597399"/>
    </source>
</evidence>
<evidence type="ECO:0000313" key="1">
    <source>
        <dbReference type="EMBL" id="MFD2694992.1"/>
    </source>
</evidence>
<organism evidence="1 2">
    <name type="scientific">Sporolactobacillus shoreicorticis</name>
    <dbReference type="NCBI Taxonomy" id="1923877"/>
    <lineage>
        <taxon>Bacteria</taxon>
        <taxon>Bacillati</taxon>
        <taxon>Bacillota</taxon>
        <taxon>Bacilli</taxon>
        <taxon>Bacillales</taxon>
        <taxon>Sporolactobacillaceae</taxon>
        <taxon>Sporolactobacillus</taxon>
    </lineage>
</organism>
<proteinExistence type="predicted"/>
<protein>
    <submittedName>
        <fullName evidence="1">PGDYG domain-containing protein</fullName>
    </submittedName>
</protein>
<gene>
    <name evidence="1" type="ORF">ACFSUE_15355</name>
</gene>
<dbReference type="RefSeq" id="WP_253064683.1">
    <property type="nucleotide sequence ID" value="NZ_JAMXWM010000031.1"/>
</dbReference>
<accession>A0ABW5S5Y2</accession>
<dbReference type="Proteomes" id="UP001597399">
    <property type="component" value="Unassembled WGS sequence"/>
</dbReference>